<evidence type="ECO:0000313" key="1">
    <source>
        <dbReference type="EMBL" id="DAE31878.1"/>
    </source>
</evidence>
<proteinExistence type="predicted"/>
<reference evidence="1" key="1">
    <citation type="journal article" date="2021" name="Proc. Natl. Acad. Sci. U.S.A.">
        <title>A Catalog of Tens of Thousands of Viruses from Human Metagenomes Reveals Hidden Associations with Chronic Diseases.</title>
        <authorList>
            <person name="Tisza M.J."/>
            <person name="Buck C.B."/>
        </authorList>
    </citation>
    <scope>NUCLEOTIDE SEQUENCE</scope>
    <source>
        <strain evidence="1">CtEQ64</strain>
    </source>
</reference>
<accession>A0A8S5RKG5</accession>
<sequence length="30" mass="3773">MNCWDILIRTISSEIFNFFKETFNDYPIWE</sequence>
<name>A0A8S5RKG5_9VIRU</name>
<organism evidence="1">
    <name type="scientific">virus sp. ctEQ64</name>
    <dbReference type="NCBI Taxonomy" id="2825809"/>
    <lineage>
        <taxon>Viruses</taxon>
    </lineage>
</organism>
<dbReference type="EMBL" id="BK059112">
    <property type="protein sequence ID" value="DAE31878.1"/>
    <property type="molecule type" value="Genomic_DNA"/>
</dbReference>
<protein>
    <submittedName>
        <fullName evidence="1">Uncharacterized protein</fullName>
    </submittedName>
</protein>